<comment type="caution">
    <text evidence="2">The sequence shown here is derived from an EMBL/GenBank/DDBJ whole genome shotgun (WGS) entry which is preliminary data.</text>
</comment>
<reference evidence="3" key="1">
    <citation type="journal article" date="2019" name="Int. J. Syst. Evol. Microbiol.">
        <title>The Global Catalogue of Microorganisms (GCM) 10K type strain sequencing project: providing services to taxonomists for standard genome sequencing and annotation.</title>
        <authorList>
            <consortium name="The Broad Institute Genomics Platform"/>
            <consortium name="The Broad Institute Genome Sequencing Center for Infectious Disease"/>
            <person name="Wu L."/>
            <person name="Ma J."/>
        </authorList>
    </citation>
    <scope>NUCLEOTIDE SEQUENCE [LARGE SCALE GENOMIC DNA]</scope>
    <source>
        <strain evidence="3">JCM 16916</strain>
    </source>
</reference>
<dbReference type="NCBIfam" id="TIGR03561">
    <property type="entry name" value="organ_hyd_perox"/>
    <property type="match status" value="1"/>
</dbReference>
<dbReference type="InterPro" id="IPR015946">
    <property type="entry name" value="KH_dom-like_a/b"/>
</dbReference>
<dbReference type="PANTHER" id="PTHR33797:SF2">
    <property type="entry name" value="ORGANIC HYDROPEROXIDE RESISTANCE PROTEIN-LIKE"/>
    <property type="match status" value="1"/>
</dbReference>
<keyword evidence="3" id="KW-1185">Reference proteome</keyword>
<evidence type="ECO:0000256" key="1">
    <source>
        <dbReference type="ARBA" id="ARBA00007378"/>
    </source>
</evidence>
<dbReference type="EMBL" id="BAAAZU010000006">
    <property type="protein sequence ID" value="GAA3921666.1"/>
    <property type="molecule type" value="Genomic_DNA"/>
</dbReference>
<proteinExistence type="inferred from homology"/>
<gene>
    <name evidence="2" type="ORF">GCM10022229_14230</name>
</gene>
<dbReference type="InterPro" id="IPR019953">
    <property type="entry name" value="OHR"/>
</dbReference>
<evidence type="ECO:0000313" key="3">
    <source>
        <dbReference type="Proteomes" id="UP001501727"/>
    </source>
</evidence>
<dbReference type="Pfam" id="PF02566">
    <property type="entry name" value="OsmC"/>
    <property type="match status" value="1"/>
</dbReference>
<protein>
    <submittedName>
        <fullName evidence="2">Organic hydroperoxide resistance protein</fullName>
    </submittedName>
</protein>
<sequence length="142" mass="14643">MPIDTKYRTTAIATGGRDGRAFIQDGALDLKLSTPSELGGPGQEGATNPEQLFAAGYAACFLSAVKLVAHQQKVQVPNDASVAATVAIGPRDEGGFGLAVDLAVGLRGIDPPVVERLIEAAHQVCPYSNATRSNIDITIGVA</sequence>
<organism evidence="2 3">
    <name type="scientific">Luteimonas lutimaris</name>
    <dbReference type="NCBI Taxonomy" id="698645"/>
    <lineage>
        <taxon>Bacteria</taxon>
        <taxon>Pseudomonadati</taxon>
        <taxon>Pseudomonadota</taxon>
        <taxon>Gammaproteobacteria</taxon>
        <taxon>Lysobacterales</taxon>
        <taxon>Lysobacteraceae</taxon>
        <taxon>Luteimonas</taxon>
    </lineage>
</organism>
<dbReference type="Gene3D" id="2.20.25.10">
    <property type="match status" value="1"/>
</dbReference>
<dbReference type="Gene3D" id="3.30.300.20">
    <property type="match status" value="1"/>
</dbReference>
<evidence type="ECO:0000313" key="2">
    <source>
        <dbReference type="EMBL" id="GAA3921666.1"/>
    </source>
</evidence>
<dbReference type="InterPro" id="IPR003718">
    <property type="entry name" value="OsmC/Ohr_fam"/>
</dbReference>
<dbReference type="SUPFAM" id="SSF82784">
    <property type="entry name" value="OsmC-like"/>
    <property type="match status" value="1"/>
</dbReference>
<dbReference type="PANTHER" id="PTHR33797">
    <property type="entry name" value="ORGANIC HYDROPEROXIDE RESISTANCE PROTEIN-LIKE"/>
    <property type="match status" value="1"/>
</dbReference>
<name>A0ABP7MFE5_9GAMM</name>
<dbReference type="RefSeq" id="WP_344759277.1">
    <property type="nucleotide sequence ID" value="NZ_BAAAZU010000006.1"/>
</dbReference>
<accession>A0ABP7MFE5</accession>
<comment type="similarity">
    <text evidence="1">Belongs to the OsmC/Ohr family.</text>
</comment>
<dbReference type="InterPro" id="IPR036102">
    <property type="entry name" value="OsmC/Ohrsf"/>
</dbReference>
<dbReference type="Proteomes" id="UP001501727">
    <property type="component" value="Unassembled WGS sequence"/>
</dbReference>